<sequence length="148" mass="16288">MAITVADLQKMSQQELDALFTGSPTGDIPNGQGEGTAIVAPGTRFTPEIASLINIFAWQGKVFDAEKGLLRNRILPFGINAIVARVYKGPSWLDGKDCIVLDYSETSLVAQWIRDEIRQVSPGLYLGKVYWNKARLIDFALQFPTEAA</sequence>
<dbReference type="AlphaFoldDB" id="A0AA41YTS7"/>
<name>A0AA41YTS7_9PROT</name>
<comment type="caution">
    <text evidence="1">The sequence shown here is derived from an EMBL/GenBank/DDBJ whole genome shotgun (WGS) entry which is preliminary data.</text>
</comment>
<dbReference type="EMBL" id="JAPDNT010000007">
    <property type="protein sequence ID" value="MCW3475287.1"/>
    <property type="molecule type" value="Genomic_DNA"/>
</dbReference>
<gene>
    <name evidence="1" type="ORF">OL599_11960</name>
</gene>
<accession>A0AA41YTS7</accession>
<evidence type="ECO:0000313" key="2">
    <source>
        <dbReference type="Proteomes" id="UP001165679"/>
    </source>
</evidence>
<proteinExistence type="predicted"/>
<protein>
    <submittedName>
        <fullName evidence="1">Uncharacterized protein</fullName>
    </submittedName>
</protein>
<organism evidence="1 2">
    <name type="scientific">Limobrevibacterium gyesilva</name>
    <dbReference type="NCBI Taxonomy" id="2991712"/>
    <lineage>
        <taxon>Bacteria</taxon>
        <taxon>Pseudomonadati</taxon>
        <taxon>Pseudomonadota</taxon>
        <taxon>Alphaproteobacteria</taxon>
        <taxon>Acetobacterales</taxon>
        <taxon>Acetobacteraceae</taxon>
        <taxon>Limobrevibacterium</taxon>
    </lineage>
</organism>
<keyword evidence="2" id="KW-1185">Reference proteome</keyword>
<reference evidence="1" key="1">
    <citation type="submission" date="2022-09" db="EMBL/GenBank/DDBJ databases">
        <title>Rhodovastum sp. nov. RN2-1 isolated from soil in Seongnam, South Korea.</title>
        <authorList>
            <person name="Le N.T."/>
        </authorList>
    </citation>
    <scope>NUCLEOTIDE SEQUENCE</scope>
    <source>
        <strain evidence="1">RN2-1</strain>
    </source>
</reference>
<reference evidence="1" key="2">
    <citation type="submission" date="2022-10" db="EMBL/GenBank/DDBJ databases">
        <authorList>
            <person name="Trinh H.N."/>
        </authorList>
    </citation>
    <scope>NUCLEOTIDE SEQUENCE</scope>
    <source>
        <strain evidence="1">RN2-1</strain>
    </source>
</reference>
<dbReference type="RefSeq" id="WP_264713982.1">
    <property type="nucleotide sequence ID" value="NZ_JAPDNT010000007.1"/>
</dbReference>
<evidence type="ECO:0000313" key="1">
    <source>
        <dbReference type="EMBL" id="MCW3475287.1"/>
    </source>
</evidence>
<dbReference type="Proteomes" id="UP001165679">
    <property type="component" value="Unassembled WGS sequence"/>
</dbReference>